<reference evidence="1 2" key="1">
    <citation type="submission" date="2024-04" db="EMBL/GenBank/DDBJ databases">
        <authorList>
            <consortium name="Genoscope - CEA"/>
            <person name="William W."/>
        </authorList>
    </citation>
    <scope>NUCLEOTIDE SEQUENCE [LARGE SCALE GENOMIC DNA]</scope>
</reference>
<dbReference type="InterPro" id="IPR009003">
    <property type="entry name" value="Peptidase_S1_PA"/>
</dbReference>
<dbReference type="EMBL" id="CAXITT010000223">
    <property type="protein sequence ID" value="CAL1536210.1"/>
    <property type="molecule type" value="Genomic_DNA"/>
</dbReference>
<dbReference type="SUPFAM" id="SSF50494">
    <property type="entry name" value="Trypsin-like serine proteases"/>
    <property type="match status" value="1"/>
</dbReference>
<name>A0AAV2HQ27_LYMST</name>
<evidence type="ECO:0000313" key="1">
    <source>
        <dbReference type="EMBL" id="CAL1536210.1"/>
    </source>
</evidence>
<proteinExistence type="predicted"/>
<comment type="caution">
    <text evidence="1">The sequence shown here is derived from an EMBL/GenBank/DDBJ whole genome shotgun (WGS) entry which is preliminary data.</text>
</comment>
<gene>
    <name evidence="1" type="ORF">GSLYS_00010123001</name>
</gene>
<accession>A0AAV2HQ27</accession>
<evidence type="ECO:0000313" key="2">
    <source>
        <dbReference type="Proteomes" id="UP001497497"/>
    </source>
</evidence>
<keyword evidence="2" id="KW-1185">Reference proteome</keyword>
<sequence>MGNKQINGKEKATDRNEEKAETEYYIINEVCEFIELESDDTKDAQISEEKSCSCKDPNTTNSFIGIDELTLDKLPDDIRHESLLTYILSAEKLVTHILVRCQPDPETDNEIKKGKVSGTGYLWLAEDEVEVYDQCPLVGCPHEQPHQSYGGIIAYTNHHVVRSQVEAMGCNVRIFFNSGSCGLIYSETIDDCIKPILVYGYRLREHRENKDLVGLQIIFHDAKLFDLVKSLSTARINAWSKVPDTIKEKLKKHAIVISHPHGKHKVISFGELLNFEELINGDKVTEYTASTCQGSSGAPVLTGHYSYRPFTHRGKLGKVRKGNQKVNVSYSF</sequence>
<dbReference type="Proteomes" id="UP001497497">
    <property type="component" value="Unassembled WGS sequence"/>
</dbReference>
<protein>
    <submittedName>
        <fullName evidence="1">Uncharacterized protein</fullName>
    </submittedName>
</protein>
<organism evidence="1 2">
    <name type="scientific">Lymnaea stagnalis</name>
    <name type="common">Great pond snail</name>
    <name type="synonym">Helix stagnalis</name>
    <dbReference type="NCBI Taxonomy" id="6523"/>
    <lineage>
        <taxon>Eukaryota</taxon>
        <taxon>Metazoa</taxon>
        <taxon>Spiralia</taxon>
        <taxon>Lophotrochozoa</taxon>
        <taxon>Mollusca</taxon>
        <taxon>Gastropoda</taxon>
        <taxon>Heterobranchia</taxon>
        <taxon>Euthyneura</taxon>
        <taxon>Panpulmonata</taxon>
        <taxon>Hygrophila</taxon>
        <taxon>Lymnaeoidea</taxon>
        <taxon>Lymnaeidae</taxon>
        <taxon>Lymnaea</taxon>
    </lineage>
</organism>
<dbReference type="AlphaFoldDB" id="A0AAV2HQ27"/>